<dbReference type="InterPro" id="IPR003593">
    <property type="entry name" value="AAA+_ATPase"/>
</dbReference>
<evidence type="ECO:0000256" key="6">
    <source>
        <dbReference type="ARBA" id="ARBA00022741"/>
    </source>
</evidence>
<dbReference type="EMBL" id="LHQR01000026">
    <property type="protein sequence ID" value="KXG52319.1"/>
    <property type="molecule type" value="Genomic_DNA"/>
</dbReference>
<dbReference type="InterPro" id="IPR005828">
    <property type="entry name" value="MFS_sugar_transport-like"/>
</dbReference>
<dbReference type="GO" id="GO:0005524">
    <property type="term" value="F:ATP binding"/>
    <property type="evidence" value="ECO:0007669"/>
    <property type="project" value="UniProtKB-KW"/>
</dbReference>
<dbReference type="FunFam" id="3.40.50.300:FF:000104">
    <property type="entry name" value="ATP-binding cassette sub-family F member 3"/>
    <property type="match status" value="1"/>
</dbReference>
<feature type="transmembrane region" description="Helical" evidence="13">
    <location>
        <begin position="900"/>
        <end position="919"/>
    </location>
</feature>
<feature type="domain" description="ABC transporter" evidence="15">
    <location>
        <begin position="228"/>
        <end position="500"/>
    </location>
</feature>
<dbReference type="InterPro" id="IPR017871">
    <property type="entry name" value="ABC_transporter-like_CS"/>
</dbReference>
<dbReference type="Pfam" id="PF00083">
    <property type="entry name" value="Sugar_tr"/>
    <property type="match status" value="1"/>
</dbReference>
<dbReference type="Pfam" id="PF12848">
    <property type="entry name" value="ABC_tran_Xtn"/>
    <property type="match status" value="1"/>
</dbReference>
<dbReference type="InterPro" id="IPR027417">
    <property type="entry name" value="P-loop_NTPase"/>
</dbReference>
<evidence type="ECO:0000256" key="4">
    <source>
        <dbReference type="ARBA" id="ARBA00022692"/>
    </source>
</evidence>
<feature type="transmembrane region" description="Helical" evidence="13">
    <location>
        <begin position="1271"/>
        <end position="1289"/>
    </location>
</feature>
<keyword evidence="6" id="KW-0547">Nucleotide-binding</keyword>
<dbReference type="InterPro" id="IPR005829">
    <property type="entry name" value="Sugar_transporter_CS"/>
</dbReference>
<evidence type="ECO:0000256" key="3">
    <source>
        <dbReference type="ARBA" id="ARBA00022448"/>
    </source>
</evidence>
<feature type="coiled-coil region" evidence="11">
    <location>
        <begin position="152"/>
        <end position="182"/>
    </location>
</feature>
<evidence type="ECO:0000259" key="15">
    <source>
        <dbReference type="PROSITE" id="PS50893"/>
    </source>
</evidence>
<comment type="catalytic activity">
    <reaction evidence="10">
        <text>myo-inositol(out) + H(+)(out) = myo-inositol(in) + H(+)(in)</text>
        <dbReference type="Rhea" id="RHEA:60364"/>
        <dbReference type="ChEBI" id="CHEBI:15378"/>
        <dbReference type="ChEBI" id="CHEBI:17268"/>
    </reaction>
</comment>
<dbReference type="PANTHER" id="PTHR19211">
    <property type="entry name" value="ATP-BINDING TRANSPORT PROTEIN-RELATED"/>
    <property type="match status" value="1"/>
</dbReference>
<evidence type="ECO:0000256" key="1">
    <source>
        <dbReference type="ARBA" id="ARBA00004141"/>
    </source>
</evidence>
<keyword evidence="4 13" id="KW-0812">Transmembrane</keyword>
<dbReference type="SUPFAM" id="SSF52540">
    <property type="entry name" value="P-loop containing nucleoside triphosphate hydrolases"/>
    <property type="match status" value="2"/>
</dbReference>
<proteinExistence type="inferred from homology"/>
<evidence type="ECO:0000313" key="16">
    <source>
        <dbReference type="EMBL" id="KXG52319.1"/>
    </source>
</evidence>
<comment type="subcellular location">
    <subcellularLocation>
        <location evidence="1">Membrane</location>
        <topology evidence="1">Multi-pass membrane protein</topology>
    </subcellularLocation>
</comment>
<feature type="transmembrane region" description="Helical" evidence="13">
    <location>
        <begin position="986"/>
        <end position="1008"/>
    </location>
</feature>
<dbReference type="GO" id="GO:0015798">
    <property type="term" value="P:myo-inositol transport"/>
    <property type="evidence" value="ECO:0007669"/>
    <property type="project" value="UniProtKB-ARBA"/>
</dbReference>
<dbReference type="InterPro" id="IPR032781">
    <property type="entry name" value="ABC_tran_Xtn"/>
</dbReference>
<dbReference type="NCBIfam" id="TIGR00879">
    <property type="entry name" value="SP"/>
    <property type="match status" value="1"/>
</dbReference>
<dbReference type="GO" id="GO:0016020">
    <property type="term" value="C:membrane"/>
    <property type="evidence" value="ECO:0007669"/>
    <property type="project" value="UniProtKB-SubCell"/>
</dbReference>
<dbReference type="InterPro" id="IPR003663">
    <property type="entry name" value="Sugar/inositol_transpt"/>
</dbReference>
<comment type="caution">
    <text evidence="16">The sequence shown here is derived from an EMBL/GenBank/DDBJ whole genome shotgun (WGS) entry which is preliminary data.</text>
</comment>
<feature type="compositionally biased region" description="Acidic residues" evidence="12">
    <location>
        <begin position="774"/>
        <end position="784"/>
    </location>
</feature>
<feature type="transmembrane region" description="Helical" evidence="13">
    <location>
        <begin position="925"/>
        <end position="946"/>
    </location>
</feature>
<evidence type="ECO:0000259" key="14">
    <source>
        <dbReference type="PROSITE" id="PS50850"/>
    </source>
</evidence>
<evidence type="ECO:0000256" key="8">
    <source>
        <dbReference type="ARBA" id="ARBA00022989"/>
    </source>
</evidence>
<dbReference type="PROSITE" id="PS00211">
    <property type="entry name" value="ABC_TRANSPORTER_1"/>
    <property type="match status" value="2"/>
</dbReference>
<name>A0A135LTR6_PENPA</name>
<dbReference type="GeneID" id="63711617"/>
<dbReference type="OMA" id="HASSDHG"/>
<dbReference type="GO" id="GO:0022857">
    <property type="term" value="F:transmembrane transporter activity"/>
    <property type="evidence" value="ECO:0007669"/>
    <property type="project" value="InterPro"/>
</dbReference>
<dbReference type="PROSITE" id="PS50850">
    <property type="entry name" value="MFS"/>
    <property type="match status" value="1"/>
</dbReference>
<dbReference type="CDD" id="cd03221">
    <property type="entry name" value="ABCF_EF-3"/>
    <property type="match status" value="2"/>
</dbReference>
<evidence type="ECO:0000256" key="9">
    <source>
        <dbReference type="ARBA" id="ARBA00023136"/>
    </source>
</evidence>
<dbReference type="FunFam" id="1.20.1250.20:FF:000073">
    <property type="entry name" value="MFS myo-inositol transporter, putative"/>
    <property type="match status" value="1"/>
</dbReference>
<dbReference type="SUPFAM" id="SSF103473">
    <property type="entry name" value="MFS general substrate transporter"/>
    <property type="match status" value="1"/>
</dbReference>
<feature type="region of interest" description="Disordered" evidence="12">
    <location>
        <begin position="1"/>
        <end position="33"/>
    </location>
</feature>
<feature type="transmembrane region" description="Helical" evidence="13">
    <location>
        <begin position="1127"/>
        <end position="1149"/>
    </location>
</feature>
<dbReference type="STRING" id="5078.A0A135LTR6"/>
<feature type="transmembrane region" description="Helical" evidence="13">
    <location>
        <begin position="958"/>
        <end position="980"/>
    </location>
</feature>
<evidence type="ECO:0000256" key="7">
    <source>
        <dbReference type="ARBA" id="ARBA00022840"/>
    </source>
</evidence>
<evidence type="ECO:0000256" key="10">
    <source>
        <dbReference type="ARBA" id="ARBA00049119"/>
    </source>
</evidence>
<keyword evidence="8 13" id="KW-1133">Transmembrane helix</keyword>
<feature type="domain" description="Major facilitator superfamily (MFS) profile" evidence="14">
    <location>
        <begin position="831"/>
        <end position="1293"/>
    </location>
</feature>
<organism evidence="16 17">
    <name type="scientific">Penicillium patulum</name>
    <name type="common">Penicillium griseofulvum</name>
    <dbReference type="NCBI Taxonomy" id="5078"/>
    <lineage>
        <taxon>Eukaryota</taxon>
        <taxon>Fungi</taxon>
        <taxon>Dikarya</taxon>
        <taxon>Ascomycota</taxon>
        <taxon>Pezizomycotina</taxon>
        <taxon>Eurotiomycetes</taxon>
        <taxon>Eurotiomycetidae</taxon>
        <taxon>Eurotiales</taxon>
        <taxon>Aspergillaceae</taxon>
        <taxon>Penicillium</taxon>
    </lineage>
</organism>
<dbReference type="PROSITE" id="PS00216">
    <property type="entry name" value="SUGAR_TRANSPORT_1"/>
    <property type="match status" value="2"/>
</dbReference>
<feature type="compositionally biased region" description="Basic and acidic residues" evidence="12">
    <location>
        <begin position="17"/>
        <end position="33"/>
    </location>
</feature>
<keyword evidence="7" id="KW-0067">ATP-binding</keyword>
<evidence type="ECO:0000256" key="11">
    <source>
        <dbReference type="SAM" id="Coils"/>
    </source>
</evidence>
<feature type="region of interest" description="Disordered" evidence="12">
    <location>
        <begin position="770"/>
        <end position="812"/>
    </location>
</feature>
<dbReference type="InterPro" id="IPR003439">
    <property type="entry name" value="ABC_transporter-like_ATP-bd"/>
</dbReference>
<dbReference type="RefSeq" id="XP_040650855.1">
    <property type="nucleotide sequence ID" value="XM_040796317.1"/>
</dbReference>
<keyword evidence="17" id="KW-1185">Reference proteome</keyword>
<dbReference type="SMART" id="SM00382">
    <property type="entry name" value="AAA"/>
    <property type="match status" value="2"/>
</dbReference>
<dbReference type="PROSITE" id="PS00217">
    <property type="entry name" value="SUGAR_TRANSPORT_2"/>
    <property type="match status" value="1"/>
</dbReference>
<dbReference type="Gene3D" id="1.20.1250.20">
    <property type="entry name" value="MFS general substrate transporter like domains"/>
    <property type="match status" value="1"/>
</dbReference>
<dbReference type="CDD" id="cd17360">
    <property type="entry name" value="MFS_HMIT_like"/>
    <property type="match status" value="1"/>
</dbReference>
<evidence type="ECO:0000256" key="5">
    <source>
        <dbReference type="ARBA" id="ARBA00022737"/>
    </source>
</evidence>
<accession>A0A135LTR6</accession>
<dbReference type="OrthoDB" id="2110130at2759"/>
<dbReference type="PROSITE" id="PS50893">
    <property type="entry name" value="ABC_TRANSPORTER_2"/>
    <property type="match status" value="2"/>
</dbReference>
<dbReference type="Proteomes" id="UP000070168">
    <property type="component" value="Unassembled WGS sequence"/>
</dbReference>
<keyword evidence="9 13" id="KW-0472">Membrane</keyword>
<feature type="transmembrane region" description="Helical" evidence="13">
    <location>
        <begin position="826"/>
        <end position="844"/>
    </location>
</feature>
<evidence type="ECO:0000256" key="12">
    <source>
        <dbReference type="SAM" id="MobiDB-lite"/>
    </source>
</evidence>
<sequence length="1710" mass="189703">MGASIPELHNLLTPKLPDTRRDTSPLEPGKMESELQSQISGLDRIITEYSVGYLTHAANLYVDDASGQSPLTEAAESVTELLVSASGDFSPQNYDAIGNLVSRFITALSSSDGDPERRQMPFKAKKLEQTINVGAQRNMSSTLGLTGNTVDLESANARKMESKVDKKKLEKAERKIRAKQDKKSMKNVTYEASRLLNQPDEAMSYEEFFMAVNPLQMGSDSQAKSKDIKLDNVDISISGLRILTDAAFTLAYGRRYGLVGQNGIGKSTLLRALSRREIPIPTHVSILHVEQEITGDDTPALQAVLDADVWRKHLLGEQAKISKQLAEIEEERSSLADTSKDAARLDEQREGLDITLSDIHGKLSEMESDKAESRAASILAGLGFSQERQQYATKTFSGGWRMRLSLARALFCEPDLLLLDEPSNMLDVPSITFLSNYLQGYPSTVLVVSHDRAFLNEVATDIIHQHSERLDYYRGANFESFYATKEERRKTAKREYEKQMAERAHLQAFIDKFRYNAAKSSEAQSRIKKLERMPVLEAPEAEYTVHFAFPGVEKLSPPIVQMSEVCFGYTKDKPLLKDVDLDVQLDSRIGIVGPNGAGKTTVLKLLTNQLEPTSGLISTNSRLRIGFFAQHHVDALDMTTSAVGFMTKTYPGKTDEEYRRHLGAFGITGTTGLQRMELLSGGQKSRVAFACLSLTNPHILVLDEPSNHLDIEGMDALADALRAFEGGVVMVSHDVTMLQSVCTSLWVCDGGTVTKFDGTVNAYKKKISAQADASELEEPEDMTGADEQYQSGPHAPLLASSHASSDHGDNDHDGSLASELEYSGGWFIWALTFSAGISGLLFGYDTGVVSSTLVTVGSDLSGHPLTTLDKSLITSCTSLFALIASPFTGVLADKFGRRKVILGADLLFALGALIQAFTSHVWGMILGRSIVGLAVGSASAVTPLYISELAPSHARGRLVTILSLFITGGQVVAYIVGWLLSSTTGGWRWIVGIGAFPAFFQLAILALLPETPRWLVQAGFDTRAKVVLTKIYQDCLGCDQVVDRVLRNINGEIVQEASEMGQPKSPGTKPQWLHDTIQRGQQLLHGGNRRALIIAMMLQAVQQLCGFNSLMYFSATIFSSLSFSSPTLTSLSVAMTNFVFTLLAFVLIDKIGRRRILLYSIPVMVVALVVCAFSFSSMDGKWNSEPPTIPQENHDSPSSLVPLAVLICLTVYTAAYALGLGNVPWQQSELFPLNVRSLGSGLATATNWGSNFIIGLTFLPMMEWISPSWTFALYALVCVVGWAVVWAIYPEMSGLGLEEVKGLLADGWGVLQEIACCLPTDHDILHLSQSCKEIWAKVYEYESAVWRARFAEHYDMAPRRTSRELMFEYQTRAIVLSAPIQFKEQEDDRQYLWMEVMQTMLEESLKLPIPLGATSKTLRCIRETLRKVDFLSEFRKEETSSQLFYALQLCLTSFALDPAITEPCRRTDYDIKQVYSYEDKVGEAFIDHDDLDLAKLLNLRNFWQRHFLNASELTYQESFSGLPAELKPKTRKENTNEASKLSPSWLGYYSCIHPLSDLQNERQTCADLETHGDSIDIMTFDLQPSKQFWPEECSKIIPLAGRPDTKRRYFDGKQRAYGSAYEVGNHVFGFTEEIAVPHGGFEGWTRICFTIIEADEEEEEEGMPPFPVMDGEGWIHGYEAVIIPGGRMMLGRWVDMKEPEARGPFIFWDV</sequence>
<feature type="transmembrane region" description="Helical" evidence="13">
    <location>
        <begin position="1091"/>
        <end position="1115"/>
    </location>
</feature>
<dbReference type="InterPro" id="IPR020846">
    <property type="entry name" value="MFS_dom"/>
</dbReference>
<keyword evidence="5" id="KW-0677">Repeat</keyword>
<reference evidence="16 17" key="1">
    <citation type="journal article" date="2016" name="BMC Genomics">
        <title>Genome sequencing and secondary metabolism of the postharvest pathogen Penicillium griseofulvum.</title>
        <authorList>
            <person name="Banani H."/>
            <person name="Marcet-Houben M."/>
            <person name="Ballester A.R."/>
            <person name="Abbruscato P."/>
            <person name="Gonzalez-Candelas L."/>
            <person name="Gabaldon T."/>
            <person name="Spadaro D."/>
        </authorList>
    </citation>
    <scope>NUCLEOTIDE SEQUENCE [LARGE SCALE GENOMIC DNA]</scope>
    <source>
        <strain evidence="16 17">PG3</strain>
    </source>
</reference>
<feature type="coiled-coil region" evidence="11">
    <location>
        <begin position="311"/>
        <end position="348"/>
    </location>
</feature>
<feature type="transmembrane region" description="Helical" evidence="13">
    <location>
        <begin position="1198"/>
        <end position="1218"/>
    </location>
</feature>
<dbReference type="FunFam" id="3.40.50.300:FF:000882">
    <property type="entry name" value="Translation initiation regulator (Gcn20)"/>
    <property type="match status" value="1"/>
</dbReference>
<dbReference type="PANTHER" id="PTHR19211:SF117">
    <property type="entry name" value="ATP-BINDING CASSETTE SUB-FAMILY F MEMBER 3"/>
    <property type="match status" value="1"/>
</dbReference>
<dbReference type="GO" id="GO:0016887">
    <property type="term" value="F:ATP hydrolysis activity"/>
    <property type="evidence" value="ECO:0007669"/>
    <property type="project" value="InterPro"/>
</dbReference>
<dbReference type="GO" id="GO:0015791">
    <property type="term" value="P:polyol transmembrane transport"/>
    <property type="evidence" value="ECO:0007669"/>
    <property type="project" value="UniProtKB-ARBA"/>
</dbReference>
<protein>
    <submittedName>
        <fullName evidence="16">Major facilitator superfamily domain, general substrate transporter</fullName>
    </submittedName>
</protein>
<feature type="transmembrane region" description="Helical" evidence="13">
    <location>
        <begin position="1156"/>
        <end position="1178"/>
    </location>
</feature>
<feature type="domain" description="ABC transporter" evidence="15">
    <location>
        <begin position="560"/>
        <end position="775"/>
    </location>
</feature>
<dbReference type="Pfam" id="PF00005">
    <property type="entry name" value="ABC_tran"/>
    <property type="match status" value="2"/>
</dbReference>
<keyword evidence="3" id="KW-0813">Transport</keyword>
<dbReference type="Gene3D" id="3.40.50.300">
    <property type="entry name" value="P-loop containing nucleotide triphosphate hydrolases"/>
    <property type="match status" value="2"/>
</dbReference>
<comment type="similarity">
    <text evidence="2">Belongs to the major facilitator superfamily. Sugar transporter (TC 2.A.1.1) family.</text>
</comment>
<dbReference type="InterPro" id="IPR036259">
    <property type="entry name" value="MFS_trans_sf"/>
</dbReference>
<evidence type="ECO:0000256" key="13">
    <source>
        <dbReference type="SAM" id="Phobius"/>
    </source>
</evidence>
<evidence type="ECO:0000313" key="17">
    <source>
        <dbReference type="Proteomes" id="UP000070168"/>
    </source>
</evidence>
<keyword evidence="11" id="KW-0175">Coiled coil</keyword>
<evidence type="ECO:0000256" key="2">
    <source>
        <dbReference type="ARBA" id="ARBA00010992"/>
    </source>
</evidence>
<feature type="compositionally biased region" description="Low complexity" evidence="12">
    <location>
        <begin position="793"/>
        <end position="803"/>
    </location>
</feature>
<dbReference type="InterPro" id="IPR050611">
    <property type="entry name" value="ABCF"/>
</dbReference>
<dbReference type="PRINTS" id="PR00171">
    <property type="entry name" value="SUGRTRNSPORT"/>
</dbReference>
<gene>
    <name evidence="16" type="ORF">PGRI_086030</name>
</gene>